<dbReference type="SUPFAM" id="SSF52317">
    <property type="entry name" value="Class I glutamine amidotransferase-like"/>
    <property type="match status" value="1"/>
</dbReference>
<comment type="pathway">
    <text evidence="1 10">Amino-acid biosynthesis; L-histidine biosynthesis; L-histidine from 5-phospho-alpha-D-ribose 1-diphosphate: step 5/9.</text>
</comment>
<evidence type="ECO:0000256" key="10">
    <source>
        <dbReference type="HAMAP-Rule" id="MF_00278"/>
    </source>
</evidence>
<evidence type="ECO:0000256" key="11">
    <source>
        <dbReference type="PIRSR" id="PIRSR000495-1"/>
    </source>
</evidence>
<dbReference type="RefSeq" id="WP_011944123.1">
    <property type="nucleotide sequence ID" value="NC_009486.1"/>
</dbReference>
<dbReference type="PROSITE" id="PS51274">
    <property type="entry name" value="GATASE_COBBQ"/>
    <property type="match status" value="1"/>
</dbReference>
<accession>A5INE4</accession>
<dbReference type="CDD" id="cd01748">
    <property type="entry name" value="GATase1_IGP_Synthase"/>
    <property type="match status" value="1"/>
</dbReference>
<comment type="subcellular location">
    <subcellularLocation>
        <location evidence="10">Cytoplasm</location>
    </subcellularLocation>
</comment>
<dbReference type="GO" id="GO:0005737">
    <property type="term" value="C:cytoplasm"/>
    <property type="evidence" value="ECO:0007669"/>
    <property type="project" value="UniProtKB-SubCell"/>
</dbReference>
<dbReference type="eggNOG" id="COG0118">
    <property type="taxonomic scope" value="Bacteria"/>
</dbReference>
<dbReference type="GO" id="GO:0016829">
    <property type="term" value="F:lyase activity"/>
    <property type="evidence" value="ECO:0007669"/>
    <property type="project" value="UniProtKB-KW"/>
</dbReference>
<dbReference type="STRING" id="390874.Tpet_1712"/>
<dbReference type="UniPathway" id="UPA00031">
    <property type="reaction ID" value="UER00010"/>
</dbReference>
<dbReference type="InterPro" id="IPR029062">
    <property type="entry name" value="Class_I_gatase-like"/>
</dbReference>
<evidence type="ECO:0000256" key="8">
    <source>
        <dbReference type="ARBA" id="ARBA00047838"/>
    </source>
</evidence>
<keyword evidence="7 10" id="KW-0456">Lyase</keyword>
<feature type="active site" evidence="10 11">
    <location>
        <position position="180"/>
    </location>
</feature>
<evidence type="ECO:0000256" key="9">
    <source>
        <dbReference type="ARBA" id="ARBA00049534"/>
    </source>
</evidence>
<name>A5INE4_THEP1</name>
<dbReference type="EC" id="3.5.1.2" evidence="10"/>
<dbReference type="PANTHER" id="PTHR42701:SF1">
    <property type="entry name" value="IMIDAZOLE GLYCEROL PHOSPHATE SYNTHASE SUBUNIT HISH"/>
    <property type="match status" value="1"/>
</dbReference>
<comment type="catalytic activity">
    <reaction evidence="9 10">
        <text>L-glutamine + H2O = L-glutamate + NH4(+)</text>
        <dbReference type="Rhea" id="RHEA:15889"/>
        <dbReference type="ChEBI" id="CHEBI:15377"/>
        <dbReference type="ChEBI" id="CHEBI:28938"/>
        <dbReference type="ChEBI" id="CHEBI:29985"/>
        <dbReference type="ChEBI" id="CHEBI:58359"/>
        <dbReference type="EC" id="3.5.1.2"/>
    </reaction>
</comment>
<evidence type="ECO:0000256" key="3">
    <source>
        <dbReference type="ARBA" id="ARBA00022605"/>
    </source>
</evidence>
<sequence length="201" mass="22810">MRIGIISVGPGNIMNLYRGVKRASENFEDVSIELVESPQDDLYDLLFIPGVGHFGEGMRRLRENGLVEFIKKHVEDGKYVVGVCLGMQLLFEESEEAPGVKGLSLIEGNVVKLKSRRLPHMGWNEVIFKGTFPNGYYYFVHTYRAVCKEEHVLGTTEYDGEIFPSAVRKGRILGFQFHPEKSSKIGRKLLEKVIECSLSRR</sequence>
<evidence type="ECO:0000313" key="14">
    <source>
        <dbReference type="Proteomes" id="UP000006558"/>
    </source>
</evidence>
<dbReference type="GO" id="GO:0000107">
    <property type="term" value="F:imidazoleglycerol-phosphate synthase activity"/>
    <property type="evidence" value="ECO:0007669"/>
    <property type="project" value="UniProtKB-UniRule"/>
</dbReference>
<dbReference type="Gene3D" id="3.40.50.880">
    <property type="match status" value="1"/>
</dbReference>
<proteinExistence type="inferred from homology"/>
<dbReference type="InterPro" id="IPR017926">
    <property type="entry name" value="GATASE"/>
</dbReference>
<dbReference type="NCBIfam" id="TIGR01855">
    <property type="entry name" value="IMP_synth_hisH"/>
    <property type="match status" value="1"/>
</dbReference>
<keyword evidence="13" id="KW-0328">Glycosyltransferase</keyword>
<evidence type="ECO:0000256" key="2">
    <source>
        <dbReference type="ARBA" id="ARBA00011152"/>
    </source>
</evidence>
<dbReference type="EC" id="4.3.2.10" evidence="10"/>
<dbReference type="EMBL" id="CP000702">
    <property type="protein sequence ID" value="ABQ47717.1"/>
    <property type="molecule type" value="Genomic_DNA"/>
</dbReference>
<evidence type="ECO:0000256" key="6">
    <source>
        <dbReference type="ARBA" id="ARBA00023102"/>
    </source>
</evidence>
<feature type="active site" evidence="10 11">
    <location>
        <position position="178"/>
    </location>
</feature>
<dbReference type="Proteomes" id="UP000006558">
    <property type="component" value="Chromosome"/>
</dbReference>
<keyword evidence="10" id="KW-0963">Cytoplasm</keyword>
<dbReference type="HAMAP" id="MF_00278">
    <property type="entry name" value="HisH"/>
    <property type="match status" value="1"/>
</dbReference>
<feature type="domain" description="Glutamine amidotransferase" evidence="12">
    <location>
        <begin position="27"/>
        <end position="188"/>
    </location>
</feature>
<dbReference type="GO" id="GO:0004359">
    <property type="term" value="F:glutaminase activity"/>
    <property type="evidence" value="ECO:0007669"/>
    <property type="project" value="UniProtKB-EC"/>
</dbReference>
<evidence type="ECO:0000256" key="4">
    <source>
        <dbReference type="ARBA" id="ARBA00022801"/>
    </source>
</evidence>
<comment type="catalytic activity">
    <reaction evidence="8 10">
        <text>5-[(5-phospho-1-deoxy-D-ribulos-1-ylimino)methylamino]-1-(5-phospho-beta-D-ribosyl)imidazole-4-carboxamide + L-glutamine = D-erythro-1-(imidazol-4-yl)glycerol 3-phosphate + 5-amino-1-(5-phospho-beta-D-ribosyl)imidazole-4-carboxamide + L-glutamate + H(+)</text>
        <dbReference type="Rhea" id="RHEA:24793"/>
        <dbReference type="ChEBI" id="CHEBI:15378"/>
        <dbReference type="ChEBI" id="CHEBI:29985"/>
        <dbReference type="ChEBI" id="CHEBI:58278"/>
        <dbReference type="ChEBI" id="CHEBI:58359"/>
        <dbReference type="ChEBI" id="CHEBI:58475"/>
        <dbReference type="ChEBI" id="CHEBI:58525"/>
        <dbReference type="EC" id="4.3.2.10"/>
    </reaction>
</comment>
<reference evidence="14" key="1">
    <citation type="submission" date="2007-05" db="EMBL/GenBank/DDBJ databases">
        <title>Complete sequence of Thermotoga petrophila RKU-1.</title>
        <authorList>
            <consortium name="US DOE Joint Genome Institute"/>
            <person name="Copeland A."/>
            <person name="Lucas S."/>
            <person name="Lapidus A."/>
            <person name="Barry K."/>
            <person name="Glavina del Rio T."/>
            <person name="Dalin E."/>
            <person name="Tice H."/>
            <person name="Pitluck S."/>
            <person name="Sims D."/>
            <person name="Brettin T."/>
            <person name="Bruce D."/>
            <person name="Detter J.C."/>
            <person name="Han C."/>
            <person name="Tapia R."/>
            <person name="Schmutz J."/>
            <person name="Larimer F."/>
            <person name="Land M."/>
            <person name="Hauser L."/>
            <person name="Kyrpides N."/>
            <person name="Mikhailova N."/>
            <person name="Nelson K."/>
            <person name="Gogarten J.P."/>
            <person name="Noll K."/>
            <person name="Richardson P."/>
        </authorList>
    </citation>
    <scope>NUCLEOTIDE SEQUENCE [LARGE SCALE GENOMIC DNA]</scope>
    <source>
        <strain evidence="14">ATCC BAA-488 / DSM 13995 / JCM 10881 / RKU-1</strain>
    </source>
</reference>
<protein>
    <recommendedName>
        <fullName evidence="10">Imidazole glycerol phosphate synthase subunit HisH</fullName>
        <ecNumber evidence="10">4.3.2.10</ecNumber>
    </recommendedName>
    <alternativeName>
        <fullName evidence="10">IGP synthase glutaminase subunit</fullName>
        <ecNumber evidence="10">3.5.1.2</ecNumber>
    </alternativeName>
    <alternativeName>
        <fullName evidence="10">IGP synthase subunit HisH</fullName>
    </alternativeName>
    <alternativeName>
        <fullName evidence="10">ImGP synthase subunit HisH</fullName>
        <shortName evidence="10">IGPS subunit HisH</shortName>
    </alternativeName>
</protein>
<dbReference type="PANTHER" id="PTHR42701">
    <property type="entry name" value="IMIDAZOLE GLYCEROL PHOSPHATE SYNTHASE SUBUNIT HISH"/>
    <property type="match status" value="1"/>
</dbReference>
<dbReference type="GO" id="GO:0000105">
    <property type="term" value="P:L-histidine biosynthetic process"/>
    <property type="evidence" value="ECO:0007669"/>
    <property type="project" value="UniProtKB-UniRule"/>
</dbReference>
<dbReference type="Pfam" id="PF00117">
    <property type="entry name" value="GATase"/>
    <property type="match status" value="1"/>
</dbReference>
<keyword evidence="6 10" id="KW-0368">Histidine biosynthesis</keyword>
<dbReference type="AlphaFoldDB" id="A5INE4"/>
<comment type="subunit">
    <text evidence="2 10">Heterodimer of HisH and HisF.</text>
</comment>
<reference evidence="13 14" key="2">
    <citation type="journal article" date="2009" name="Proc. Natl. Acad. Sci. U.S.A.">
        <title>On the chimeric nature, thermophilic origin, and phylogenetic placement of the Thermotogales.</title>
        <authorList>
            <person name="Zhaxybayeva O."/>
            <person name="Swithers K.S."/>
            <person name="Lapierre P."/>
            <person name="Fournier G.P."/>
            <person name="Bickhart D.M."/>
            <person name="DeBoy R.T."/>
            <person name="Nelson K.E."/>
            <person name="Nesbo C.L."/>
            <person name="Doolittle W.F."/>
            <person name="Gogarten J.P."/>
            <person name="Noll K.M."/>
        </authorList>
    </citation>
    <scope>NUCLEOTIDE SEQUENCE [LARGE SCALE GENOMIC DNA]</scope>
    <source>
        <strain evidence="14">ATCC BAA-488 / DSM 13995 / JCM 10881 / RKU-1</strain>
    </source>
</reference>
<organism evidence="13 14">
    <name type="scientific">Thermotoga petrophila (strain ATCC BAA-488 / DSM 13995 / JCM 10881 / RKU-1)</name>
    <dbReference type="NCBI Taxonomy" id="390874"/>
    <lineage>
        <taxon>Bacteria</taxon>
        <taxon>Thermotogati</taxon>
        <taxon>Thermotogota</taxon>
        <taxon>Thermotogae</taxon>
        <taxon>Thermotogales</taxon>
        <taxon>Thermotogaceae</taxon>
        <taxon>Thermotoga</taxon>
    </lineage>
</organism>
<evidence type="ECO:0000256" key="1">
    <source>
        <dbReference type="ARBA" id="ARBA00005091"/>
    </source>
</evidence>
<keyword evidence="13" id="KW-0808">Transferase</keyword>
<dbReference type="HOGENOM" id="CLU_071837_2_2_0"/>
<evidence type="ECO:0000256" key="7">
    <source>
        <dbReference type="ARBA" id="ARBA00023239"/>
    </source>
</evidence>
<evidence type="ECO:0000313" key="13">
    <source>
        <dbReference type="EMBL" id="ABQ47717.1"/>
    </source>
</evidence>
<evidence type="ECO:0000259" key="12">
    <source>
        <dbReference type="Pfam" id="PF00117"/>
    </source>
</evidence>
<feature type="active site" description="Nucleophile" evidence="10 11">
    <location>
        <position position="84"/>
    </location>
</feature>
<dbReference type="InterPro" id="IPR010139">
    <property type="entry name" value="Imidazole-glycPsynth_HisH"/>
</dbReference>
<gene>
    <name evidence="10" type="primary">hisH</name>
    <name evidence="13" type="ordered locus">Tpet_1712</name>
</gene>
<keyword evidence="4 10" id="KW-0378">Hydrolase</keyword>
<dbReference type="KEGG" id="tpt:Tpet_1712"/>
<keyword evidence="3 10" id="KW-0028">Amino-acid biosynthesis</keyword>
<dbReference type="PIRSF" id="PIRSF000495">
    <property type="entry name" value="Amidotransf_hisH"/>
    <property type="match status" value="1"/>
</dbReference>
<keyword evidence="5 10" id="KW-0315">Glutamine amidotransferase</keyword>
<comment type="function">
    <text evidence="10">IGPS catalyzes the conversion of PRFAR and glutamine to IGP, AICAR and glutamate. The HisH subunit catalyzes the hydrolysis of glutamine to glutamate and ammonia as part of the synthesis of IGP and AICAR. The resulting ammonia molecule is channeled to the active site of HisF.</text>
</comment>
<dbReference type="PROSITE" id="PS51273">
    <property type="entry name" value="GATASE_TYPE_1"/>
    <property type="match status" value="1"/>
</dbReference>
<evidence type="ECO:0000256" key="5">
    <source>
        <dbReference type="ARBA" id="ARBA00022962"/>
    </source>
</evidence>